<dbReference type="Gene3D" id="3.40.50.1700">
    <property type="entry name" value="Glycoside hydrolase family 3 C-terminal domain"/>
    <property type="match status" value="1"/>
</dbReference>
<keyword evidence="1 3" id="KW-0378">Hydrolase</keyword>
<dbReference type="Pfam" id="PF14310">
    <property type="entry name" value="Fn3-like"/>
    <property type="match status" value="1"/>
</dbReference>
<dbReference type="InterPro" id="IPR001764">
    <property type="entry name" value="Glyco_hydro_3_N"/>
</dbReference>
<protein>
    <submittedName>
        <fullName evidence="3">Glycoside hydrolase family 3 C-terminal domain-containing protein</fullName>
    </submittedName>
</protein>
<proteinExistence type="predicted"/>
<name>A0ABU3EWA3_9ENTE</name>
<dbReference type="GO" id="GO:0016787">
    <property type="term" value="F:hydrolase activity"/>
    <property type="evidence" value="ECO:0007669"/>
    <property type="project" value="UniProtKB-KW"/>
</dbReference>
<comment type="caution">
    <text evidence="3">The sequence shown here is derived from an EMBL/GenBank/DDBJ whole genome shotgun (WGS) entry which is preliminary data.</text>
</comment>
<dbReference type="InterPro" id="IPR017853">
    <property type="entry name" value="GH"/>
</dbReference>
<dbReference type="InterPro" id="IPR002772">
    <property type="entry name" value="Glyco_hydro_3_C"/>
</dbReference>
<dbReference type="Gene3D" id="3.20.20.300">
    <property type="entry name" value="Glycoside hydrolase, family 3, N-terminal domain"/>
    <property type="match status" value="1"/>
</dbReference>
<dbReference type="Pfam" id="PF00933">
    <property type="entry name" value="Glyco_hydro_3"/>
    <property type="match status" value="1"/>
</dbReference>
<dbReference type="PANTHER" id="PTHR30620">
    <property type="entry name" value="PERIPLASMIC BETA-GLUCOSIDASE-RELATED"/>
    <property type="match status" value="1"/>
</dbReference>
<gene>
    <name evidence="3" type="ORF">P7D85_04090</name>
</gene>
<evidence type="ECO:0000259" key="2">
    <source>
        <dbReference type="SMART" id="SM01217"/>
    </source>
</evidence>
<evidence type="ECO:0000313" key="3">
    <source>
        <dbReference type="EMBL" id="MDT2598941.1"/>
    </source>
</evidence>
<dbReference type="PRINTS" id="PR00133">
    <property type="entry name" value="GLHYDRLASE3"/>
</dbReference>
<dbReference type="SMART" id="SM01217">
    <property type="entry name" value="Fn3_like"/>
    <property type="match status" value="1"/>
</dbReference>
<dbReference type="InterPro" id="IPR013783">
    <property type="entry name" value="Ig-like_fold"/>
</dbReference>
<evidence type="ECO:0000313" key="4">
    <source>
        <dbReference type="Proteomes" id="UP001252875"/>
    </source>
</evidence>
<dbReference type="SUPFAM" id="SSF51445">
    <property type="entry name" value="(Trans)glycosidases"/>
    <property type="match status" value="1"/>
</dbReference>
<evidence type="ECO:0000256" key="1">
    <source>
        <dbReference type="ARBA" id="ARBA00022801"/>
    </source>
</evidence>
<dbReference type="RefSeq" id="WP_311820903.1">
    <property type="nucleotide sequence ID" value="NZ_JARPYF010000001.1"/>
</dbReference>
<reference evidence="3 4" key="1">
    <citation type="submission" date="2023-03" db="EMBL/GenBank/DDBJ databases">
        <authorList>
            <person name="Shen W."/>
            <person name="Cai J."/>
        </authorList>
    </citation>
    <scope>NUCLEOTIDE SEQUENCE [LARGE SCALE GENOMIC DNA]</scope>
    <source>
        <strain evidence="3 4">D6-4</strain>
    </source>
</reference>
<dbReference type="InterPro" id="IPR026891">
    <property type="entry name" value="Fn3-like"/>
</dbReference>
<dbReference type="PANTHER" id="PTHR30620:SF123">
    <property type="entry name" value="BETA-XYLOSIDASE"/>
    <property type="match status" value="1"/>
</dbReference>
<dbReference type="InterPro" id="IPR036881">
    <property type="entry name" value="Glyco_hydro_3_C_sf"/>
</dbReference>
<sequence length="765" mass="84805">MGNFPYQNPKLTIRERVTDLMARMSLEEKVGQVNQHLYGWECYEKKKDGQVILTDTFKEHVKWGKGLGALYGLFRADPWSKVGFETGIAPEDSWKLVNQVQEYVINQSRWKIPALIVEECPHGHQGLGGISYPTNLGRGNSFNTKLTEQSSRLMAKELAAKGVHLALVSTLDLAKDPRWGRTEECFGEDPILAARMSEAVIAGFQGHLISDEEAYLDKTVIEINKQPEQIGVVLKHCIAQGEALGGHNSGTVTIGGREFKDVYFPLLESTRNAIGVMAAYNDVDGVPCHINGQLFQKTLREQIGYQGIVMADGIALDRLEDVFDEKTVSANAALEAGIDLSLWDETYLQITEGVTEKKIKESVLNAACARVLGIKFLLGLFEKPFVEDPQERLTQILAESKANNLRAAEESLTMLKNNGLLPLDRKTEKIAVIGPNANSLYALLGDYSAPQSANMTNLTIYQQIQNVFSESEVVFSEGCEVRNTKNQNPKIEAAVKECQDADVIICVLGGSSARNFDMEFLKNGAVSSKGINMDSGENVDVASLSLGGQQLTLLKTVKKLRKPLVTVLIQGRPYDIQEVQQLSDAVLIGWFPGQAGGTAIARTLIGDNNPSGRLNISYPLNSQQLPVYYYQRAASKKDDYYDQKGAPLHEFGSGLSYTQFSYERLHVHKESDTITISVTVKNVGEFTGKETVLLFVRLLGGRVIQRHKQLKAFDKIELLPDESAEVTFALSDDQFYFTDMDQSYKRADGCRIMVKDLSEEIIFGN</sequence>
<dbReference type="InterPro" id="IPR051915">
    <property type="entry name" value="Cellulose_Degrad_GH3"/>
</dbReference>
<dbReference type="Pfam" id="PF01915">
    <property type="entry name" value="Glyco_hydro_3_C"/>
    <property type="match status" value="1"/>
</dbReference>
<dbReference type="Gene3D" id="2.60.40.10">
    <property type="entry name" value="Immunoglobulins"/>
    <property type="match status" value="1"/>
</dbReference>
<dbReference type="EMBL" id="JARPYI010000001">
    <property type="protein sequence ID" value="MDT2598941.1"/>
    <property type="molecule type" value="Genomic_DNA"/>
</dbReference>
<dbReference type="SUPFAM" id="SSF52279">
    <property type="entry name" value="Beta-D-glucan exohydrolase, C-terminal domain"/>
    <property type="match status" value="1"/>
</dbReference>
<dbReference type="Proteomes" id="UP001252875">
    <property type="component" value="Unassembled WGS sequence"/>
</dbReference>
<dbReference type="InterPro" id="IPR036962">
    <property type="entry name" value="Glyco_hydro_3_N_sf"/>
</dbReference>
<organism evidence="3 4">
    <name type="scientific">Enterococcus hulanensis</name>
    <dbReference type="NCBI Taxonomy" id="2559929"/>
    <lineage>
        <taxon>Bacteria</taxon>
        <taxon>Bacillati</taxon>
        <taxon>Bacillota</taxon>
        <taxon>Bacilli</taxon>
        <taxon>Lactobacillales</taxon>
        <taxon>Enterococcaceae</taxon>
        <taxon>Enterococcus</taxon>
    </lineage>
</organism>
<keyword evidence="4" id="KW-1185">Reference proteome</keyword>
<accession>A0ABU3EWA3</accession>
<feature type="domain" description="Fibronectin type III-like" evidence="2">
    <location>
        <begin position="690"/>
        <end position="758"/>
    </location>
</feature>